<keyword evidence="2" id="KW-1185">Reference proteome</keyword>
<proteinExistence type="predicted"/>
<evidence type="ECO:0000313" key="2">
    <source>
        <dbReference type="Proteomes" id="UP001168540"/>
    </source>
</evidence>
<dbReference type="RefSeq" id="WP_289828268.1">
    <property type="nucleotide sequence ID" value="NZ_JAUEDK010000003.1"/>
</dbReference>
<dbReference type="EMBL" id="JAUEDK010000003">
    <property type="protein sequence ID" value="MDN0073733.1"/>
    <property type="molecule type" value="Genomic_DNA"/>
</dbReference>
<gene>
    <name evidence="1" type="ORF">QU481_02340</name>
</gene>
<organism evidence="1 2">
    <name type="scientific">Crenobacter oryzisoli</name>
    <dbReference type="NCBI Taxonomy" id="3056844"/>
    <lineage>
        <taxon>Bacteria</taxon>
        <taxon>Pseudomonadati</taxon>
        <taxon>Pseudomonadota</taxon>
        <taxon>Betaproteobacteria</taxon>
        <taxon>Neisseriales</taxon>
        <taxon>Neisseriaceae</taxon>
        <taxon>Crenobacter</taxon>
    </lineage>
</organism>
<reference evidence="1" key="1">
    <citation type="submission" date="2023-06" db="EMBL/GenBank/DDBJ databases">
        <authorList>
            <person name="Zhang S."/>
        </authorList>
    </citation>
    <scope>NUCLEOTIDE SEQUENCE</scope>
    <source>
        <strain evidence="1">SG2303</strain>
    </source>
</reference>
<accession>A0ABT7XJ35</accession>
<dbReference type="Proteomes" id="UP001168540">
    <property type="component" value="Unassembled WGS sequence"/>
</dbReference>
<name>A0ABT7XJ35_9NEIS</name>
<protein>
    <submittedName>
        <fullName evidence="1">Uncharacterized protein</fullName>
    </submittedName>
</protein>
<evidence type="ECO:0000313" key="1">
    <source>
        <dbReference type="EMBL" id="MDN0073733.1"/>
    </source>
</evidence>
<sequence>MTSIQGMLTALYSIIRRFNGTLIGGFSFAERYSKTMTRRQPLSDLLCRPHNALRLAGYIPNEGNGAGALASLA</sequence>
<comment type="caution">
    <text evidence="1">The sequence shown here is derived from an EMBL/GenBank/DDBJ whole genome shotgun (WGS) entry which is preliminary data.</text>
</comment>